<dbReference type="InterPro" id="IPR023214">
    <property type="entry name" value="HAD_sf"/>
</dbReference>
<dbReference type="SFLD" id="SFLDS00003">
    <property type="entry name" value="Haloacid_Dehalogenase"/>
    <property type="match status" value="1"/>
</dbReference>
<evidence type="ECO:0000313" key="5">
    <source>
        <dbReference type="EMBL" id="MDT0419503.1"/>
    </source>
</evidence>
<dbReference type="AlphaFoldDB" id="A0ABD5EFT4"/>
<keyword evidence="3" id="KW-0479">Metal-binding</keyword>
<dbReference type="EMBL" id="JAVRER010000082">
    <property type="protein sequence ID" value="MDT0419503.1"/>
    <property type="molecule type" value="Genomic_DNA"/>
</dbReference>
<dbReference type="Gene3D" id="1.10.150.240">
    <property type="entry name" value="Putative phosphatase, domain 2"/>
    <property type="match status" value="1"/>
</dbReference>
<dbReference type="GO" id="GO:0003824">
    <property type="term" value="F:catalytic activity"/>
    <property type="evidence" value="ECO:0007669"/>
    <property type="project" value="UniProtKB-ARBA"/>
</dbReference>
<sequence>MNDFTHPLLSWTPEAAVLDCDGTLVDSERHWHEARIATLGTLGLRPSPGFAARALGLHYADCGRLMAEEAGKPELTEELTAELLRRFTALAAADPVLMPGAGAFVRALAERMPLAVASNCPREVVETSLGRAGLLGHFRHVVVPDAEVRAKPEPDVYRKGAELLGVDPDRALAVEDTLTGVEAARAAGLRVLGVGPRPAEAERAHLWVPALDAPVLLAWVRAHVTGDQESRP</sequence>
<comment type="similarity">
    <text evidence="2">Belongs to the HAD-like hydrolase superfamily. CbbY/CbbZ/Gph/YieH family.</text>
</comment>
<dbReference type="InterPro" id="IPR051600">
    <property type="entry name" value="Beta-PGM-like"/>
</dbReference>
<dbReference type="CDD" id="cd07505">
    <property type="entry name" value="HAD_BPGM-like"/>
    <property type="match status" value="1"/>
</dbReference>
<evidence type="ECO:0000313" key="6">
    <source>
        <dbReference type="Proteomes" id="UP001183607"/>
    </source>
</evidence>
<dbReference type="NCBIfam" id="TIGR01509">
    <property type="entry name" value="HAD-SF-IA-v3"/>
    <property type="match status" value="1"/>
</dbReference>
<name>A0ABD5EFT4_9ACTN</name>
<comment type="cofactor">
    <cofactor evidence="1">
        <name>Mg(2+)</name>
        <dbReference type="ChEBI" id="CHEBI:18420"/>
    </cofactor>
</comment>
<dbReference type="InterPro" id="IPR036412">
    <property type="entry name" value="HAD-like_sf"/>
</dbReference>
<evidence type="ECO:0000256" key="1">
    <source>
        <dbReference type="ARBA" id="ARBA00001946"/>
    </source>
</evidence>
<dbReference type="RefSeq" id="WP_093853668.1">
    <property type="nucleotide sequence ID" value="NZ_JAVRER010000082.1"/>
</dbReference>
<dbReference type="SUPFAM" id="SSF56784">
    <property type="entry name" value="HAD-like"/>
    <property type="match status" value="1"/>
</dbReference>
<comment type="caution">
    <text evidence="5">The sequence shown here is derived from an EMBL/GenBank/DDBJ whole genome shotgun (WGS) entry which is preliminary data.</text>
</comment>
<evidence type="ECO:0000256" key="3">
    <source>
        <dbReference type="ARBA" id="ARBA00022723"/>
    </source>
</evidence>
<dbReference type="PANTHER" id="PTHR46193:SF10">
    <property type="entry name" value="6-PHOSPHOGLUCONATE PHOSPHATASE"/>
    <property type="match status" value="1"/>
</dbReference>
<gene>
    <name evidence="5" type="ORF">RM574_28925</name>
</gene>
<organism evidence="5 6">
    <name type="scientific">Streptomyces evansiae</name>
    <dbReference type="NCBI Taxonomy" id="3075535"/>
    <lineage>
        <taxon>Bacteria</taxon>
        <taxon>Bacillati</taxon>
        <taxon>Actinomycetota</taxon>
        <taxon>Actinomycetes</taxon>
        <taxon>Kitasatosporales</taxon>
        <taxon>Streptomycetaceae</taxon>
        <taxon>Streptomyces</taxon>
    </lineage>
</organism>
<dbReference type="PRINTS" id="PR00413">
    <property type="entry name" value="HADHALOGNASE"/>
</dbReference>
<evidence type="ECO:0000256" key="4">
    <source>
        <dbReference type="ARBA" id="ARBA00022842"/>
    </source>
</evidence>
<dbReference type="Pfam" id="PF00702">
    <property type="entry name" value="Hydrolase"/>
    <property type="match status" value="1"/>
</dbReference>
<evidence type="ECO:0000256" key="2">
    <source>
        <dbReference type="ARBA" id="ARBA00006171"/>
    </source>
</evidence>
<dbReference type="GO" id="GO:0046872">
    <property type="term" value="F:metal ion binding"/>
    <property type="evidence" value="ECO:0007669"/>
    <property type="project" value="UniProtKB-KW"/>
</dbReference>
<accession>A0ABD5EFT4</accession>
<dbReference type="InterPro" id="IPR023198">
    <property type="entry name" value="PGP-like_dom2"/>
</dbReference>
<dbReference type="Gene3D" id="3.40.50.1000">
    <property type="entry name" value="HAD superfamily/HAD-like"/>
    <property type="match status" value="1"/>
</dbReference>
<reference evidence="6" key="1">
    <citation type="submission" date="2023-07" db="EMBL/GenBank/DDBJ databases">
        <title>30 novel species of actinomycetes from the DSMZ collection.</title>
        <authorList>
            <person name="Nouioui I."/>
        </authorList>
    </citation>
    <scope>NUCLEOTIDE SEQUENCE [LARGE SCALE GENOMIC DNA]</scope>
    <source>
        <strain evidence="6">DSM 41982</strain>
    </source>
</reference>
<dbReference type="Proteomes" id="UP001183607">
    <property type="component" value="Unassembled WGS sequence"/>
</dbReference>
<keyword evidence="4" id="KW-0460">Magnesium</keyword>
<protein>
    <submittedName>
        <fullName evidence="5">HAD family phosphatase</fullName>
    </submittedName>
</protein>
<dbReference type="SFLD" id="SFLDG01129">
    <property type="entry name" value="C1.5:_HAD__Beta-PGM__Phosphata"/>
    <property type="match status" value="1"/>
</dbReference>
<proteinExistence type="inferred from homology"/>
<dbReference type="PANTHER" id="PTHR46193">
    <property type="entry name" value="6-PHOSPHOGLUCONATE PHOSPHATASE"/>
    <property type="match status" value="1"/>
</dbReference>
<dbReference type="InterPro" id="IPR006439">
    <property type="entry name" value="HAD-SF_hydro_IA"/>
</dbReference>